<keyword evidence="3" id="KW-1185">Reference proteome</keyword>
<feature type="compositionally biased region" description="Basic and acidic residues" evidence="1">
    <location>
        <begin position="9"/>
        <end position="19"/>
    </location>
</feature>
<reference evidence="2" key="1">
    <citation type="journal article" date="2014" name="Int. J. Syst. Evol. Microbiol.">
        <title>Complete genome sequence of Corynebacterium casei LMG S-19264T (=DSM 44701T), isolated from a smear-ripened cheese.</title>
        <authorList>
            <consortium name="US DOE Joint Genome Institute (JGI-PGF)"/>
            <person name="Walter F."/>
            <person name="Albersmeier A."/>
            <person name="Kalinowski J."/>
            <person name="Ruckert C."/>
        </authorList>
    </citation>
    <scope>NUCLEOTIDE SEQUENCE</scope>
    <source>
        <strain evidence="2">JCM 4335</strain>
    </source>
</reference>
<dbReference type="EMBL" id="BMSV01000002">
    <property type="protein sequence ID" value="GGP93651.1"/>
    <property type="molecule type" value="Genomic_DNA"/>
</dbReference>
<name>A0A918EI30_9ACTN</name>
<reference evidence="2" key="2">
    <citation type="submission" date="2020-09" db="EMBL/GenBank/DDBJ databases">
        <authorList>
            <person name="Sun Q."/>
            <person name="Ohkuma M."/>
        </authorList>
    </citation>
    <scope>NUCLEOTIDE SEQUENCE</scope>
    <source>
        <strain evidence="2">JCM 4335</strain>
    </source>
</reference>
<accession>A0A918EI30</accession>
<dbReference type="AlphaFoldDB" id="A0A918EI30"/>
<dbReference type="Proteomes" id="UP000654123">
    <property type="component" value="Unassembled WGS sequence"/>
</dbReference>
<evidence type="ECO:0000313" key="3">
    <source>
        <dbReference type="Proteomes" id="UP000654123"/>
    </source>
</evidence>
<evidence type="ECO:0000256" key="1">
    <source>
        <dbReference type="SAM" id="MobiDB-lite"/>
    </source>
</evidence>
<protein>
    <submittedName>
        <fullName evidence="2">Uncharacterized protein</fullName>
    </submittedName>
</protein>
<feature type="region of interest" description="Disordered" evidence="1">
    <location>
        <begin position="1"/>
        <end position="20"/>
    </location>
</feature>
<dbReference type="RefSeq" id="WP_189530077.1">
    <property type="nucleotide sequence ID" value="NZ_BMSV01000002.1"/>
</dbReference>
<proteinExistence type="predicted"/>
<gene>
    <name evidence="2" type="ORF">GCM10010249_09230</name>
</gene>
<evidence type="ECO:0000313" key="2">
    <source>
        <dbReference type="EMBL" id="GGP93651.1"/>
    </source>
</evidence>
<comment type="caution">
    <text evidence="2">The sequence shown here is derived from an EMBL/GenBank/DDBJ whole genome shotgun (WGS) entry which is preliminary data.</text>
</comment>
<sequence>MNQATTHEGQSRLEARPAGEEELDLVIGELEQEIPARTGAAAGTCIRVYCI</sequence>
<organism evidence="2 3">
    <name type="scientific">Streptomyces roseolilacinus</name>
    <dbReference type="NCBI Taxonomy" id="66904"/>
    <lineage>
        <taxon>Bacteria</taxon>
        <taxon>Bacillati</taxon>
        <taxon>Actinomycetota</taxon>
        <taxon>Actinomycetes</taxon>
        <taxon>Kitasatosporales</taxon>
        <taxon>Streptomycetaceae</taxon>
        <taxon>Streptomyces</taxon>
    </lineage>
</organism>